<comment type="caution">
    <text evidence="1">The sequence shown here is derived from an EMBL/GenBank/DDBJ whole genome shotgun (WGS) entry which is preliminary data.</text>
</comment>
<keyword evidence="2" id="KW-1185">Reference proteome</keyword>
<dbReference type="EMBL" id="CM042021">
    <property type="protein sequence ID" value="KAI3819788.1"/>
    <property type="molecule type" value="Genomic_DNA"/>
</dbReference>
<dbReference type="Proteomes" id="UP001056120">
    <property type="component" value="Linkage Group LG04"/>
</dbReference>
<sequence length="208" mass="23210">MKLSVSSQSTPHEEQIPFHIGPIASPSPSSSTRTDAIQTHDVIENEGNQGNDNDDDAFNFGFQCGDNFNLEDMIIGKDSLFFLDANLKNENDGNDDDMEIDNINIDKEVFEHISLTASAAVGKVIIISELKYASVVNTTSVEARKELSVDEIQFFKNIYRTYSVDEHVNDIPARVNPSDAQMDNVVIEDEHYCDVSDFYSRACIKSSM</sequence>
<reference evidence="2" key="1">
    <citation type="journal article" date="2022" name="Mol. Ecol. Resour.">
        <title>The genomes of chicory, endive, great burdock and yacon provide insights into Asteraceae palaeo-polyploidization history and plant inulin production.</title>
        <authorList>
            <person name="Fan W."/>
            <person name="Wang S."/>
            <person name="Wang H."/>
            <person name="Wang A."/>
            <person name="Jiang F."/>
            <person name="Liu H."/>
            <person name="Zhao H."/>
            <person name="Xu D."/>
            <person name="Zhang Y."/>
        </authorList>
    </citation>
    <scope>NUCLEOTIDE SEQUENCE [LARGE SCALE GENOMIC DNA]</scope>
    <source>
        <strain evidence="2">cv. Yunnan</strain>
    </source>
</reference>
<reference evidence="1 2" key="2">
    <citation type="journal article" date="2022" name="Mol. Ecol. Resour.">
        <title>The genomes of chicory, endive, great burdock and yacon provide insights into Asteraceae paleo-polyploidization history and plant inulin production.</title>
        <authorList>
            <person name="Fan W."/>
            <person name="Wang S."/>
            <person name="Wang H."/>
            <person name="Wang A."/>
            <person name="Jiang F."/>
            <person name="Liu H."/>
            <person name="Zhao H."/>
            <person name="Xu D."/>
            <person name="Zhang Y."/>
        </authorList>
    </citation>
    <scope>NUCLEOTIDE SEQUENCE [LARGE SCALE GENOMIC DNA]</scope>
    <source>
        <strain evidence="2">cv. Yunnan</strain>
        <tissue evidence="1">Leaves</tissue>
    </source>
</reference>
<proteinExistence type="predicted"/>
<evidence type="ECO:0000313" key="2">
    <source>
        <dbReference type="Proteomes" id="UP001056120"/>
    </source>
</evidence>
<evidence type="ECO:0000313" key="1">
    <source>
        <dbReference type="EMBL" id="KAI3819788.1"/>
    </source>
</evidence>
<organism evidence="1 2">
    <name type="scientific">Smallanthus sonchifolius</name>
    <dbReference type="NCBI Taxonomy" id="185202"/>
    <lineage>
        <taxon>Eukaryota</taxon>
        <taxon>Viridiplantae</taxon>
        <taxon>Streptophyta</taxon>
        <taxon>Embryophyta</taxon>
        <taxon>Tracheophyta</taxon>
        <taxon>Spermatophyta</taxon>
        <taxon>Magnoliopsida</taxon>
        <taxon>eudicotyledons</taxon>
        <taxon>Gunneridae</taxon>
        <taxon>Pentapetalae</taxon>
        <taxon>asterids</taxon>
        <taxon>campanulids</taxon>
        <taxon>Asterales</taxon>
        <taxon>Asteraceae</taxon>
        <taxon>Asteroideae</taxon>
        <taxon>Heliantheae alliance</taxon>
        <taxon>Millerieae</taxon>
        <taxon>Smallanthus</taxon>
    </lineage>
</organism>
<gene>
    <name evidence="1" type="ORF">L1987_13640</name>
</gene>
<protein>
    <submittedName>
        <fullName evidence="1">Uncharacterized protein</fullName>
    </submittedName>
</protein>
<name>A0ACB9JH01_9ASTR</name>
<accession>A0ACB9JH01</accession>